<evidence type="ECO:0000313" key="1">
    <source>
        <dbReference type="EMBL" id="CAF9928425.1"/>
    </source>
</evidence>
<dbReference type="EMBL" id="CAJPDT010000049">
    <property type="protein sequence ID" value="CAF9928425.1"/>
    <property type="molecule type" value="Genomic_DNA"/>
</dbReference>
<sequence>MATADPLANTYPMPPLLVSKKTFCVAGIFTTVYGLDELNPRVQDVACLWLLHPRLQTQECMAPVAASTINAWEQQKLKTKKEKALGLICVSFDQRNHGSREVDAFSNGTWRDGNKTHAQDMFASYHGTATDTSHLINYISSYIFSGSEHLIVDHLVLGVSLGGHAAWHCIMHDPRITTAVVIIGCPDYVRLMSDRARLSKLGTWTNSSPPGSSFLGSTDFPQGLVEAVKRYDPAGLLLGENTSCYHDFYDRNPTVSEQTRLLPLMKSLLQGKRILNLAGAADKLVPYECGKPFLRWLKTATASHGWFNDGGVVLEDIVFDGVGHDMSPGMVREAHRFVTEGLEQSPLIENAGRGSKI</sequence>
<dbReference type="InterPro" id="IPR029058">
    <property type="entry name" value="AB_hydrolase_fold"/>
</dbReference>
<reference evidence="1" key="1">
    <citation type="submission" date="2021-03" db="EMBL/GenBank/DDBJ databases">
        <authorList>
            <person name="Tagirdzhanova G."/>
        </authorList>
    </citation>
    <scope>NUCLEOTIDE SEQUENCE</scope>
</reference>
<accession>A0A8H3FR46</accession>
<protein>
    <submittedName>
        <fullName evidence="1">Uncharacterized protein</fullName>
    </submittedName>
</protein>
<dbReference type="PANTHER" id="PTHR47381">
    <property type="entry name" value="ALPHA/BETA-HYDROLASES SUPERFAMILY PROTEIN"/>
    <property type="match status" value="1"/>
</dbReference>
<dbReference type="AlphaFoldDB" id="A0A8H3FR46"/>
<dbReference type="PANTHER" id="PTHR47381:SF3">
    <property type="entry name" value="ALPHA_BETA-HYDROLASES SUPERFAMILY PROTEIN"/>
    <property type="match status" value="1"/>
</dbReference>
<dbReference type="Gene3D" id="3.40.50.1820">
    <property type="entry name" value="alpha/beta hydrolase"/>
    <property type="match status" value="1"/>
</dbReference>
<name>A0A8H3FR46_9LECA</name>
<evidence type="ECO:0000313" key="2">
    <source>
        <dbReference type="Proteomes" id="UP000664534"/>
    </source>
</evidence>
<proteinExistence type="predicted"/>
<dbReference type="OrthoDB" id="2152248at2759"/>
<dbReference type="SUPFAM" id="SSF53474">
    <property type="entry name" value="alpha/beta-Hydrolases"/>
    <property type="match status" value="1"/>
</dbReference>
<keyword evidence="2" id="KW-1185">Reference proteome</keyword>
<comment type="caution">
    <text evidence="1">The sequence shown here is derived from an EMBL/GenBank/DDBJ whole genome shotgun (WGS) entry which is preliminary data.</text>
</comment>
<dbReference type="Proteomes" id="UP000664534">
    <property type="component" value="Unassembled WGS sequence"/>
</dbReference>
<organism evidence="1 2">
    <name type="scientific">Imshaugia aleurites</name>
    <dbReference type="NCBI Taxonomy" id="172621"/>
    <lineage>
        <taxon>Eukaryota</taxon>
        <taxon>Fungi</taxon>
        <taxon>Dikarya</taxon>
        <taxon>Ascomycota</taxon>
        <taxon>Pezizomycotina</taxon>
        <taxon>Lecanoromycetes</taxon>
        <taxon>OSLEUM clade</taxon>
        <taxon>Lecanoromycetidae</taxon>
        <taxon>Lecanorales</taxon>
        <taxon>Lecanorineae</taxon>
        <taxon>Parmeliaceae</taxon>
        <taxon>Imshaugia</taxon>
    </lineage>
</organism>
<gene>
    <name evidence="1" type="ORF">IMSHALPRED_007465</name>
</gene>